<evidence type="ECO:0000256" key="4">
    <source>
        <dbReference type="PROSITE-ProRule" id="PRU00335"/>
    </source>
</evidence>
<dbReference type="Gene3D" id="1.10.10.60">
    <property type="entry name" value="Homeodomain-like"/>
    <property type="match status" value="1"/>
</dbReference>
<dbReference type="Gene3D" id="1.10.357.10">
    <property type="entry name" value="Tetracycline Repressor, domain 2"/>
    <property type="match status" value="1"/>
</dbReference>
<dbReference type="Pfam" id="PF02909">
    <property type="entry name" value="TetR_C_1"/>
    <property type="match status" value="1"/>
</dbReference>
<dbReference type="GO" id="GO:0000976">
    <property type="term" value="F:transcription cis-regulatory region binding"/>
    <property type="evidence" value="ECO:0007669"/>
    <property type="project" value="TreeGrafter"/>
</dbReference>
<name>A0A7Y9LC10_9ACTN</name>
<dbReference type="PANTHER" id="PTHR30055">
    <property type="entry name" value="HTH-TYPE TRANSCRIPTIONAL REGULATOR RUTR"/>
    <property type="match status" value="1"/>
</dbReference>
<feature type="DNA-binding region" description="H-T-H motif" evidence="4">
    <location>
        <begin position="85"/>
        <end position="104"/>
    </location>
</feature>
<dbReference type="Pfam" id="PF00440">
    <property type="entry name" value="TetR_N"/>
    <property type="match status" value="1"/>
</dbReference>
<dbReference type="PANTHER" id="PTHR30055:SF151">
    <property type="entry name" value="TRANSCRIPTIONAL REGULATORY PROTEIN"/>
    <property type="match status" value="1"/>
</dbReference>
<reference evidence="7 8" key="1">
    <citation type="submission" date="2020-07" db="EMBL/GenBank/DDBJ databases">
        <title>Sequencing the genomes of 1000 actinobacteria strains.</title>
        <authorList>
            <person name="Klenk H.-P."/>
        </authorList>
    </citation>
    <scope>NUCLEOTIDE SEQUENCE [LARGE SCALE GENOMIC DNA]</scope>
    <source>
        <strain evidence="7 8">DSM 22083</strain>
    </source>
</reference>
<dbReference type="InterPro" id="IPR050109">
    <property type="entry name" value="HTH-type_TetR-like_transc_reg"/>
</dbReference>
<dbReference type="GO" id="GO:0003700">
    <property type="term" value="F:DNA-binding transcription factor activity"/>
    <property type="evidence" value="ECO:0007669"/>
    <property type="project" value="TreeGrafter"/>
</dbReference>
<dbReference type="InterPro" id="IPR001647">
    <property type="entry name" value="HTH_TetR"/>
</dbReference>
<evidence type="ECO:0000313" key="8">
    <source>
        <dbReference type="Proteomes" id="UP000569914"/>
    </source>
</evidence>
<keyword evidence="1" id="KW-0805">Transcription regulation</keyword>
<evidence type="ECO:0000256" key="5">
    <source>
        <dbReference type="SAM" id="MobiDB-lite"/>
    </source>
</evidence>
<evidence type="ECO:0000313" key="7">
    <source>
        <dbReference type="EMBL" id="NYE71220.1"/>
    </source>
</evidence>
<feature type="region of interest" description="Disordered" evidence="5">
    <location>
        <begin position="40"/>
        <end position="60"/>
    </location>
</feature>
<dbReference type="InterPro" id="IPR004111">
    <property type="entry name" value="Repressor_TetR_C"/>
</dbReference>
<protein>
    <submittedName>
        <fullName evidence="7">AcrR family transcriptional regulator</fullName>
    </submittedName>
</protein>
<sequence length="275" mass="30115">MTYESAPSRCLGCGRGIVQPERGRRRRYCSRSCQARSYRSRRDAVRTAPPAPAPAPRRRRRPLTAVSIARAAVGLADRLGLDAVSTRRLATELGVATAALYRYYPDRDALLAAMAELVLADVPAPPESSDWRARLRHEARQEWELYRSHPWLLTVLARIRPPVGPALFEILERYLTALDRPGLPPRDLLAGYLAVSGLVQGLALLWSAEAVPRRSAEGRTGSAHADLAELLGPGSSPLMYRLFGGPDPPELDLDEVLDAGLDLLLDGLSSARPET</sequence>
<gene>
    <name evidence="7" type="ORF">BKA15_002549</name>
</gene>
<dbReference type="InterPro" id="IPR009057">
    <property type="entry name" value="Homeodomain-like_sf"/>
</dbReference>
<dbReference type="Proteomes" id="UP000569914">
    <property type="component" value="Unassembled WGS sequence"/>
</dbReference>
<keyword evidence="8" id="KW-1185">Reference proteome</keyword>
<dbReference type="SUPFAM" id="SSF48498">
    <property type="entry name" value="Tetracyclin repressor-like, C-terminal domain"/>
    <property type="match status" value="1"/>
</dbReference>
<dbReference type="SUPFAM" id="SSF46689">
    <property type="entry name" value="Homeodomain-like"/>
    <property type="match status" value="1"/>
</dbReference>
<accession>A0A7Y9LC10</accession>
<dbReference type="PROSITE" id="PS50977">
    <property type="entry name" value="HTH_TETR_2"/>
    <property type="match status" value="1"/>
</dbReference>
<dbReference type="GO" id="GO:0045892">
    <property type="term" value="P:negative regulation of DNA-templated transcription"/>
    <property type="evidence" value="ECO:0007669"/>
    <property type="project" value="InterPro"/>
</dbReference>
<dbReference type="EMBL" id="JACCBU010000001">
    <property type="protein sequence ID" value="NYE71220.1"/>
    <property type="molecule type" value="Genomic_DNA"/>
</dbReference>
<proteinExistence type="predicted"/>
<evidence type="ECO:0000256" key="2">
    <source>
        <dbReference type="ARBA" id="ARBA00023125"/>
    </source>
</evidence>
<evidence type="ECO:0000259" key="6">
    <source>
        <dbReference type="PROSITE" id="PS50977"/>
    </source>
</evidence>
<feature type="domain" description="HTH tetR-type" evidence="6">
    <location>
        <begin position="62"/>
        <end position="122"/>
    </location>
</feature>
<dbReference type="AlphaFoldDB" id="A0A7Y9LC10"/>
<keyword evidence="3" id="KW-0804">Transcription</keyword>
<evidence type="ECO:0000256" key="3">
    <source>
        <dbReference type="ARBA" id="ARBA00023163"/>
    </source>
</evidence>
<dbReference type="InterPro" id="IPR036271">
    <property type="entry name" value="Tet_transcr_reg_TetR-rel_C_sf"/>
</dbReference>
<keyword evidence="2 4" id="KW-0238">DNA-binding</keyword>
<evidence type="ECO:0000256" key="1">
    <source>
        <dbReference type="ARBA" id="ARBA00023015"/>
    </source>
</evidence>
<organism evidence="7 8">
    <name type="scientific">Microlunatus parietis</name>
    <dbReference type="NCBI Taxonomy" id="682979"/>
    <lineage>
        <taxon>Bacteria</taxon>
        <taxon>Bacillati</taxon>
        <taxon>Actinomycetota</taxon>
        <taxon>Actinomycetes</taxon>
        <taxon>Propionibacteriales</taxon>
        <taxon>Propionibacteriaceae</taxon>
        <taxon>Microlunatus</taxon>
    </lineage>
</organism>
<dbReference type="RefSeq" id="WP_179751225.1">
    <property type="nucleotide sequence ID" value="NZ_JACCBU010000001.1"/>
</dbReference>
<comment type="caution">
    <text evidence="7">The sequence shown here is derived from an EMBL/GenBank/DDBJ whole genome shotgun (WGS) entry which is preliminary data.</text>
</comment>